<gene>
    <name evidence="2" type="ORF">AK88_00646</name>
</gene>
<dbReference type="GeneID" id="24265960"/>
<dbReference type="AlphaFoldDB" id="A0A0D9QU29"/>
<keyword evidence="1" id="KW-1133">Transmembrane helix</keyword>
<proteinExistence type="predicted"/>
<dbReference type="Proteomes" id="UP000054561">
    <property type="component" value="Unassembled WGS sequence"/>
</dbReference>
<protein>
    <submittedName>
        <fullName evidence="2">Uncharacterized protein</fullName>
    </submittedName>
</protein>
<feature type="transmembrane region" description="Helical" evidence="1">
    <location>
        <begin position="100"/>
        <end position="125"/>
    </location>
</feature>
<dbReference type="RefSeq" id="XP_012333715.1">
    <property type="nucleotide sequence ID" value="XM_012478292.1"/>
</dbReference>
<keyword evidence="1" id="KW-0472">Membrane</keyword>
<accession>A0A0D9QU29</accession>
<evidence type="ECO:0000313" key="3">
    <source>
        <dbReference type="Proteomes" id="UP000054561"/>
    </source>
</evidence>
<evidence type="ECO:0000256" key="1">
    <source>
        <dbReference type="SAM" id="Phobius"/>
    </source>
</evidence>
<dbReference type="EMBL" id="KQ001649">
    <property type="protein sequence ID" value="KJP89686.1"/>
    <property type="molecule type" value="Genomic_DNA"/>
</dbReference>
<keyword evidence="1" id="KW-0812">Transmembrane</keyword>
<dbReference type="OMA" id="YKYCVII"/>
<evidence type="ECO:0000313" key="2">
    <source>
        <dbReference type="EMBL" id="KJP89686.1"/>
    </source>
</evidence>
<name>A0A0D9QU29_PLAFR</name>
<dbReference type="OrthoDB" id="390922at2759"/>
<sequence length="188" mass="22439">MLNSEFGKPQDDVAVYEYTDIPMHVSLSTYVYKFKPWNNDTRFLYPPEKMQKEIDDLNLLMKSMVPWTSTLFMSTISCNLMFLSFCGLFIFFHFQNDLDTSFIFACIFLGSFIHYFISLVFRYLITKSVIMSLESRIKELNGKYELDKIYFKLINLSPFGFKYLKFHWGYNTTVHYALRVVYKYCVII</sequence>
<feature type="transmembrane region" description="Helical" evidence="1">
    <location>
        <begin position="71"/>
        <end position="94"/>
    </location>
</feature>
<dbReference type="VEuPathDB" id="PlasmoDB:AK88_00646"/>
<reference evidence="2 3" key="1">
    <citation type="submission" date="2014-03" db="EMBL/GenBank/DDBJ databases">
        <title>The Genome Sequence of Plasmodium fragile nilgiri.</title>
        <authorList>
            <consortium name="The Broad Institute Genomics Platform"/>
            <consortium name="The Broad Institute Genome Sequencing Center for Infectious Disease"/>
            <person name="Neafsey D."/>
            <person name="Duraisingh M."/>
            <person name="Young S.K."/>
            <person name="Zeng Q."/>
            <person name="Gargeya S."/>
            <person name="Abouelleil A."/>
            <person name="Alvarado L."/>
            <person name="Chapman S.B."/>
            <person name="Gainer-Dewar J."/>
            <person name="Goldberg J."/>
            <person name="Griggs A."/>
            <person name="Gujja S."/>
            <person name="Hansen M."/>
            <person name="Howarth C."/>
            <person name="Imamovic A."/>
            <person name="Larimer J."/>
            <person name="Pearson M."/>
            <person name="Poon T.W."/>
            <person name="Priest M."/>
            <person name="Roberts A."/>
            <person name="Saif S."/>
            <person name="Shea T."/>
            <person name="Sykes S."/>
            <person name="Wortman J."/>
            <person name="Nusbaum C."/>
            <person name="Birren B."/>
        </authorList>
    </citation>
    <scope>NUCLEOTIDE SEQUENCE [LARGE SCALE GENOMIC DNA]</scope>
    <source>
        <strain evidence="3">nilgiri</strain>
    </source>
</reference>
<keyword evidence="3" id="KW-1185">Reference proteome</keyword>
<organism evidence="2 3">
    <name type="scientific">Plasmodium fragile</name>
    <dbReference type="NCBI Taxonomy" id="5857"/>
    <lineage>
        <taxon>Eukaryota</taxon>
        <taxon>Sar</taxon>
        <taxon>Alveolata</taxon>
        <taxon>Apicomplexa</taxon>
        <taxon>Aconoidasida</taxon>
        <taxon>Haemosporida</taxon>
        <taxon>Plasmodiidae</taxon>
        <taxon>Plasmodium</taxon>
        <taxon>Plasmodium (Plasmodium)</taxon>
    </lineage>
</organism>